<keyword evidence="3" id="KW-0808">Transferase</keyword>
<comment type="caution">
    <text evidence="3">The sequence shown here is derived from an EMBL/GenBank/DDBJ whole genome shotgun (WGS) entry which is preliminary data.</text>
</comment>
<dbReference type="STRING" id="1122169.Lsha_2001"/>
<evidence type="ECO:0000313" key="3">
    <source>
        <dbReference type="EMBL" id="KTD59121.1"/>
    </source>
</evidence>
<dbReference type="SUPFAM" id="SSF46767">
    <property type="entry name" value="Methylated DNA-protein cysteine methyltransferase, C-terminal domain"/>
    <property type="match status" value="1"/>
</dbReference>
<keyword evidence="1" id="KW-0227">DNA damage</keyword>
<evidence type="ECO:0000259" key="2">
    <source>
        <dbReference type="Pfam" id="PF01035"/>
    </source>
</evidence>
<dbReference type="GO" id="GO:0032259">
    <property type="term" value="P:methylation"/>
    <property type="evidence" value="ECO:0007669"/>
    <property type="project" value="UniProtKB-KW"/>
</dbReference>
<dbReference type="EMBL" id="LNYW01000050">
    <property type="protein sequence ID" value="KTD59121.1"/>
    <property type="molecule type" value="Genomic_DNA"/>
</dbReference>
<dbReference type="GO" id="GO:0008168">
    <property type="term" value="F:methyltransferase activity"/>
    <property type="evidence" value="ECO:0007669"/>
    <property type="project" value="UniProtKB-KW"/>
</dbReference>
<organism evidence="3 4">
    <name type="scientific">Legionella shakespearei DSM 23087</name>
    <dbReference type="NCBI Taxonomy" id="1122169"/>
    <lineage>
        <taxon>Bacteria</taxon>
        <taxon>Pseudomonadati</taxon>
        <taxon>Pseudomonadota</taxon>
        <taxon>Gammaproteobacteria</taxon>
        <taxon>Legionellales</taxon>
        <taxon>Legionellaceae</taxon>
        <taxon>Legionella</taxon>
    </lineage>
</organism>
<keyword evidence="3" id="KW-0489">Methyltransferase</keyword>
<dbReference type="Gene3D" id="1.10.10.10">
    <property type="entry name" value="Winged helix-like DNA-binding domain superfamily/Winged helix DNA-binding domain"/>
    <property type="match status" value="1"/>
</dbReference>
<protein>
    <submittedName>
        <fullName evidence="3">Methylated-DNA--protein-cysteine methyltransferase</fullName>
    </submittedName>
</protein>
<proteinExistence type="predicted"/>
<feature type="domain" description="Methylated-DNA-[protein]-cysteine S-methyltransferase DNA binding" evidence="2">
    <location>
        <begin position="8"/>
        <end position="89"/>
    </location>
</feature>
<dbReference type="InterPro" id="IPR052520">
    <property type="entry name" value="ATL_DNA_repair"/>
</dbReference>
<gene>
    <name evidence="3" type="ORF">Lsha_2001</name>
</gene>
<dbReference type="PANTHER" id="PTHR42942:SF1">
    <property type="entry name" value="ALKYLTRANSFERASE-LIKE PROTEIN 1"/>
    <property type="match status" value="1"/>
</dbReference>
<dbReference type="PANTHER" id="PTHR42942">
    <property type="entry name" value="6-O-METHYLGUANINE DNA METHYLTRANSFERASE"/>
    <property type="match status" value="1"/>
</dbReference>
<dbReference type="InterPro" id="IPR036388">
    <property type="entry name" value="WH-like_DNA-bd_sf"/>
</dbReference>
<evidence type="ECO:0000313" key="4">
    <source>
        <dbReference type="Proteomes" id="UP000054600"/>
    </source>
</evidence>
<accession>A0A0W0YQG7</accession>
<dbReference type="PATRIC" id="fig|1122169.6.peg.2285"/>
<sequence length="108" mass="12187">MSTAPTEFSNLIIQLIKAIPRGKVATYGSIAELADKPRGARQVGWILHSCTDKYKLPWHRVIKSGGIIPFPPHSPTYLRQKELLEKEGITFLNGRVDLNTYLWNGNNQ</sequence>
<dbReference type="GO" id="GO:0006281">
    <property type="term" value="P:DNA repair"/>
    <property type="evidence" value="ECO:0007669"/>
    <property type="project" value="InterPro"/>
</dbReference>
<dbReference type="InterPro" id="IPR014048">
    <property type="entry name" value="MethylDNA_cys_MeTrfase_DNA-bd"/>
</dbReference>
<dbReference type="CDD" id="cd06445">
    <property type="entry name" value="ATase"/>
    <property type="match status" value="1"/>
</dbReference>
<dbReference type="OrthoDB" id="9132167at2"/>
<dbReference type="eggNOG" id="COG3695">
    <property type="taxonomic scope" value="Bacteria"/>
</dbReference>
<evidence type="ECO:0000256" key="1">
    <source>
        <dbReference type="ARBA" id="ARBA00022763"/>
    </source>
</evidence>
<dbReference type="Proteomes" id="UP000054600">
    <property type="component" value="Unassembled WGS sequence"/>
</dbReference>
<reference evidence="3 4" key="1">
    <citation type="submission" date="2015-11" db="EMBL/GenBank/DDBJ databases">
        <title>Genomic analysis of 38 Legionella species identifies large and diverse effector repertoires.</title>
        <authorList>
            <person name="Burstein D."/>
            <person name="Amaro F."/>
            <person name="Zusman T."/>
            <person name="Lifshitz Z."/>
            <person name="Cohen O."/>
            <person name="Gilbert J.A."/>
            <person name="Pupko T."/>
            <person name="Shuman H.A."/>
            <person name="Segal G."/>
        </authorList>
    </citation>
    <scope>NUCLEOTIDE SEQUENCE [LARGE SCALE GENOMIC DNA]</scope>
    <source>
        <strain evidence="3 4">ATCC 49655</strain>
    </source>
</reference>
<dbReference type="Pfam" id="PF01035">
    <property type="entry name" value="DNA_binding_1"/>
    <property type="match status" value="1"/>
</dbReference>
<dbReference type="AlphaFoldDB" id="A0A0W0YQG7"/>
<keyword evidence="4" id="KW-1185">Reference proteome</keyword>
<dbReference type="InterPro" id="IPR036217">
    <property type="entry name" value="MethylDNA_cys_MeTrfase_DNAb"/>
</dbReference>
<name>A0A0W0YQG7_9GAMM</name>
<dbReference type="RefSeq" id="WP_018577682.1">
    <property type="nucleotide sequence ID" value="NZ_KB892405.1"/>
</dbReference>